<proteinExistence type="inferred from homology"/>
<reference evidence="5" key="1">
    <citation type="submission" date="2020-07" db="EMBL/GenBank/DDBJ databases">
        <title>Methanobacterium. sp. MethCan genome.</title>
        <authorList>
            <person name="Postec A."/>
            <person name="Quemeneur M."/>
        </authorList>
    </citation>
    <scope>NUCLEOTIDE SEQUENCE</scope>
    <source>
        <strain evidence="5">MethCAN</strain>
    </source>
</reference>
<evidence type="ECO:0000256" key="2">
    <source>
        <dbReference type="ARBA" id="ARBA00022679"/>
    </source>
</evidence>
<gene>
    <name evidence="5" type="ORF">HYG87_08705</name>
</gene>
<dbReference type="AlphaFoldDB" id="A0A8T8K9Q8"/>
<dbReference type="SUPFAM" id="SSF53613">
    <property type="entry name" value="Ribokinase-like"/>
    <property type="match status" value="1"/>
</dbReference>
<dbReference type="InterPro" id="IPR011611">
    <property type="entry name" value="PfkB_dom"/>
</dbReference>
<accession>A0A8T8K9Q8</accession>
<name>A0A8T8K9Q8_9EURY</name>
<evidence type="ECO:0000313" key="5">
    <source>
        <dbReference type="EMBL" id="QUH23833.1"/>
    </source>
</evidence>
<dbReference type="GO" id="GO:0016301">
    <property type="term" value="F:kinase activity"/>
    <property type="evidence" value="ECO:0007669"/>
    <property type="project" value="UniProtKB-KW"/>
</dbReference>
<evidence type="ECO:0000259" key="4">
    <source>
        <dbReference type="Pfam" id="PF00294"/>
    </source>
</evidence>
<sequence>MSVEVISIGTCNMDFILKVPRFVEIDSEMYIETINTSPGGSALNFAVNLSRNGIKTGLIARLGNDDYGKIILSKVSRENMDISRCLTMNDQTGMAFISVDKGGKRSIYSFMGANAKLNLLKEDIDYIKSSPFTHLTGVYWEVAYDVAQYAPKLSFSPGSLLSSYGVDKLKRVLKKLNYYF</sequence>
<keyword evidence="2" id="KW-0808">Transferase</keyword>
<protein>
    <recommendedName>
        <fullName evidence="4">Carbohydrate kinase PfkB domain-containing protein</fullName>
    </recommendedName>
</protein>
<dbReference type="Gene3D" id="3.40.1190.20">
    <property type="match status" value="1"/>
</dbReference>
<dbReference type="PANTHER" id="PTHR10584:SF166">
    <property type="entry name" value="RIBOKINASE"/>
    <property type="match status" value="1"/>
</dbReference>
<evidence type="ECO:0000313" key="6">
    <source>
        <dbReference type="Proteomes" id="UP000681041"/>
    </source>
</evidence>
<feature type="domain" description="Carbohydrate kinase PfkB" evidence="4">
    <location>
        <begin position="5"/>
        <end position="150"/>
    </location>
</feature>
<dbReference type="EMBL" id="CP058560">
    <property type="protein sequence ID" value="QUH23833.1"/>
    <property type="molecule type" value="Genomic_DNA"/>
</dbReference>
<dbReference type="OrthoDB" id="26949at2157"/>
<dbReference type="InterPro" id="IPR029056">
    <property type="entry name" value="Ribokinase-like"/>
</dbReference>
<evidence type="ECO:0000256" key="1">
    <source>
        <dbReference type="ARBA" id="ARBA00010688"/>
    </source>
</evidence>
<organism evidence="5 6">
    <name type="scientific">Methanobacterium alkalithermotolerans</name>
    <dbReference type="NCBI Taxonomy" id="2731220"/>
    <lineage>
        <taxon>Archaea</taxon>
        <taxon>Methanobacteriati</taxon>
        <taxon>Methanobacteriota</taxon>
        <taxon>Methanomada group</taxon>
        <taxon>Methanobacteria</taxon>
        <taxon>Methanobacteriales</taxon>
        <taxon>Methanobacteriaceae</taxon>
        <taxon>Methanobacterium</taxon>
    </lineage>
</organism>
<comment type="similarity">
    <text evidence="1">Belongs to the carbohydrate kinase PfkB family.</text>
</comment>
<dbReference type="Proteomes" id="UP000681041">
    <property type="component" value="Chromosome"/>
</dbReference>
<dbReference type="KEGG" id="meme:HYG87_08705"/>
<keyword evidence="6" id="KW-1185">Reference proteome</keyword>
<dbReference type="PANTHER" id="PTHR10584">
    <property type="entry name" value="SUGAR KINASE"/>
    <property type="match status" value="1"/>
</dbReference>
<evidence type="ECO:0000256" key="3">
    <source>
        <dbReference type="ARBA" id="ARBA00022777"/>
    </source>
</evidence>
<keyword evidence="3" id="KW-0418">Kinase</keyword>
<dbReference type="Pfam" id="PF00294">
    <property type="entry name" value="PfkB"/>
    <property type="match status" value="1"/>
</dbReference>